<dbReference type="PROSITE" id="PS00079">
    <property type="entry name" value="MULTICOPPER_OXIDASE1"/>
    <property type="match status" value="2"/>
</dbReference>
<evidence type="ECO:0000256" key="1">
    <source>
        <dbReference type="ARBA" id="ARBA00010609"/>
    </source>
</evidence>
<evidence type="ECO:0000313" key="8">
    <source>
        <dbReference type="EnsemblMetazoa" id="XP_031784670"/>
    </source>
</evidence>
<dbReference type="GO" id="GO:0016491">
    <property type="term" value="F:oxidoreductase activity"/>
    <property type="evidence" value="ECO:0007669"/>
    <property type="project" value="UniProtKB-KW"/>
</dbReference>
<evidence type="ECO:0000259" key="7">
    <source>
        <dbReference type="Pfam" id="PF07732"/>
    </source>
</evidence>
<dbReference type="InterPro" id="IPR001117">
    <property type="entry name" value="Cu-oxidase_2nd"/>
</dbReference>
<dbReference type="CDD" id="cd13884">
    <property type="entry name" value="CuRO_2_tcLCC_insect_like"/>
    <property type="match status" value="1"/>
</dbReference>
<dbReference type="SUPFAM" id="SSF49503">
    <property type="entry name" value="Cupredoxins"/>
    <property type="match status" value="3"/>
</dbReference>
<dbReference type="GO" id="GO:0005886">
    <property type="term" value="C:plasma membrane"/>
    <property type="evidence" value="ECO:0007669"/>
    <property type="project" value="TreeGrafter"/>
</dbReference>
<evidence type="ECO:0000256" key="4">
    <source>
        <dbReference type="ARBA" id="ARBA00023008"/>
    </source>
</evidence>
<dbReference type="Gene3D" id="2.60.40.420">
    <property type="entry name" value="Cupredoxins - blue copper proteins"/>
    <property type="match status" value="3"/>
</dbReference>
<evidence type="ECO:0000259" key="6">
    <source>
        <dbReference type="Pfam" id="PF07731"/>
    </source>
</evidence>
<dbReference type="PROSITE" id="PS00080">
    <property type="entry name" value="MULTICOPPER_OXIDASE2"/>
    <property type="match status" value="1"/>
</dbReference>
<feature type="domain" description="Plastocyanin-like" evidence="5">
    <location>
        <begin position="159"/>
        <end position="316"/>
    </location>
</feature>
<dbReference type="GeneID" id="100120120"/>
<dbReference type="Pfam" id="PF07731">
    <property type="entry name" value="Cu-oxidase_2"/>
    <property type="match status" value="1"/>
</dbReference>
<keyword evidence="9" id="KW-1185">Reference proteome</keyword>
<dbReference type="Pfam" id="PF07732">
    <property type="entry name" value="Cu-oxidase_3"/>
    <property type="match status" value="1"/>
</dbReference>
<feature type="domain" description="Plastocyanin-like" evidence="7">
    <location>
        <begin position="34"/>
        <end position="145"/>
    </location>
</feature>
<dbReference type="CDD" id="cd13858">
    <property type="entry name" value="CuRO_1_tcLCC2_insect_like"/>
    <property type="match status" value="1"/>
</dbReference>
<name>A0A7M7QAZ6_NASVI</name>
<keyword evidence="3" id="KW-0560">Oxidoreductase</keyword>
<dbReference type="EnsemblMetazoa" id="XM_031928810">
    <property type="protein sequence ID" value="XP_031784670"/>
    <property type="gene ID" value="LOC100120120"/>
</dbReference>
<reference evidence="8" key="1">
    <citation type="submission" date="2021-01" db="UniProtKB">
        <authorList>
            <consortium name="EnsemblMetazoa"/>
        </authorList>
    </citation>
    <scope>IDENTIFICATION</scope>
</reference>
<evidence type="ECO:0000256" key="2">
    <source>
        <dbReference type="ARBA" id="ARBA00022723"/>
    </source>
</evidence>
<accession>A0A7M7QAZ6</accession>
<protein>
    <submittedName>
        <fullName evidence="8">Uncharacterized protein</fullName>
    </submittedName>
</protein>
<dbReference type="RefSeq" id="XP_031784670.1">
    <property type="nucleotide sequence ID" value="XM_031928810.1"/>
</dbReference>
<dbReference type="InParanoid" id="A0A7M7QAZ6"/>
<comment type="similarity">
    <text evidence="1">Belongs to the multicopper oxidase family.</text>
</comment>
<evidence type="ECO:0000259" key="5">
    <source>
        <dbReference type="Pfam" id="PF00394"/>
    </source>
</evidence>
<keyword evidence="4" id="KW-0186">Copper</keyword>
<proteinExistence type="inferred from homology"/>
<dbReference type="InterPro" id="IPR011707">
    <property type="entry name" value="Cu-oxidase-like_N"/>
</dbReference>
<evidence type="ECO:0000256" key="3">
    <source>
        <dbReference type="ARBA" id="ARBA00023002"/>
    </source>
</evidence>
<dbReference type="Pfam" id="PF00394">
    <property type="entry name" value="Cu-oxidase"/>
    <property type="match status" value="1"/>
</dbReference>
<dbReference type="CDD" id="cd13905">
    <property type="entry name" value="CuRO_3_tcLLC2_insect_like"/>
    <property type="match status" value="1"/>
</dbReference>
<keyword evidence="2" id="KW-0479">Metal-binding</keyword>
<dbReference type="InterPro" id="IPR045087">
    <property type="entry name" value="Cu-oxidase_fam"/>
</dbReference>
<dbReference type="FunFam" id="2.60.40.420:FF:000045">
    <property type="entry name" value="Laccase 2"/>
    <property type="match status" value="1"/>
</dbReference>
<dbReference type="InterPro" id="IPR033138">
    <property type="entry name" value="Cu_oxidase_CS"/>
</dbReference>
<dbReference type="SMR" id="A0A7M7QAZ6"/>
<dbReference type="PANTHER" id="PTHR11709">
    <property type="entry name" value="MULTI-COPPER OXIDASE"/>
    <property type="match status" value="1"/>
</dbReference>
<dbReference type="InterPro" id="IPR008972">
    <property type="entry name" value="Cupredoxin"/>
</dbReference>
<dbReference type="FunFam" id="2.60.40.420:FF:000031">
    <property type="entry name" value="Laccase-2 isoform A"/>
    <property type="match status" value="1"/>
</dbReference>
<dbReference type="Proteomes" id="UP000002358">
    <property type="component" value="Chromosome 4"/>
</dbReference>
<dbReference type="AlphaFoldDB" id="A0A7M7QAZ6"/>
<sequence length="593" mass="67880">MTCQYVFVVEEFSAMSKGCYDCPFNLTDCSRPHCIPVDGFQKTLFVANRQMPGPNVEVCVGDTVMVEVRNLMMSESTTIHWHGIIQKDTPYMDGVPYVTQCPILPNDRFRYVFKVTRSGTYFWHSHIGSQRADGLFGALIVRDPPKSNHHQKLYDYDVHTMMVNDWMHLEADVGFVRDFHYRSNIAPTAIIINGKGRFQQFIDQNGTVVYTPLEVFTVTKGKRYRIRMIDSGADNCPMEMAIDNHTMRVISLDGNDIQPVNVDTINIWQGERVDFIINANQTVDNYWIRFRGFGLCNTTDPNTSVYQLAILRYEGAKITDPTAPVGYNILTPKRKPRSLNPNNVGTETRDAISIPLLRSLRPNDVSSTKRPDQQIFLSFDFYPINNYDYHRAGLYGFNQAFPRSRIGTLQMNNITLHLQAFPLLSQRNQIRESMLCNYTTVKDQPCANHANNAQCACTHVINIKLNSVVELIYLDQGLNGFINHPMHVHGHFFRVVSTENLDGIVTADRIRQLDKEGKIKRNLNRAPFKDTMKTPGGGYTIVRFHANNPGYWFFHCHFEHHVNIGMALVFKVGEHKDMVPVPKDFPKCGTFKM</sequence>
<dbReference type="InterPro" id="IPR002355">
    <property type="entry name" value="Cu_oxidase_Cu_BS"/>
</dbReference>
<dbReference type="PANTHER" id="PTHR11709:SF394">
    <property type="entry name" value="FI03373P-RELATED"/>
    <property type="match status" value="1"/>
</dbReference>
<dbReference type="GO" id="GO:0006826">
    <property type="term" value="P:iron ion transport"/>
    <property type="evidence" value="ECO:0007669"/>
    <property type="project" value="TreeGrafter"/>
</dbReference>
<evidence type="ECO:0000313" key="9">
    <source>
        <dbReference type="Proteomes" id="UP000002358"/>
    </source>
</evidence>
<feature type="domain" description="Plastocyanin-like" evidence="6">
    <location>
        <begin position="438"/>
        <end position="574"/>
    </location>
</feature>
<dbReference type="GO" id="GO:0005507">
    <property type="term" value="F:copper ion binding"/>
    <property type="evidence" value="ECO:0007669"/>
    <property type="project" value="InterPro"/>
</dbReference>
<dbReference type="OrthoDB" id="2121828at2759"/>
<organism evidence="8 9">
    <name type="scientific">Nasonia vitripennis</name>
    <name type="common">Parasitic wasp</name>
    <dbReference type="NCBI Taxonomy" id="7425"/>
    <lineage>
        <taxon>Eukaryota</taxon>
        <taxon>Metazoa</taxon>
        <taxon>Ecdysozoa</taxon>
        <taxon>Arthropoda</taxon>
        <taxon>Hexapoda</taxon>
        <taxon>Insecta</taxon>
        <taxon>Pterygota</taxon>
        <taxon>Neoptera</taxon>
        <taxon>Endopterygota</taxon>
        <taxon>Hymenoptera</taxon>
        <taxon>Apocrita</taxon>
        <taxon>Proctotrupomorpha</taxon>
        <taxon>Chalcidoidea</taxon>
        <taxon>Pteromalidae</taxon>
        <taxon>Pteromalinae</taxon>
        <taxon>Nasonia</taxon>
    </lineage>
</organism>
<dbReference type="KEGG" id="nvi:100120120"/>
<dbReference type="InterPro" id="IPR011706">
    <property type="entry name" value="Cu-oxidase_C"/>
</dbReference>